<name>A0A8T4GYL9_9EURY</name>
<dbReference type="SUPFAM" id="SSF52540">
    <property type="entry name" value="P-loop containing nucleoside triphosphate hydrolases"/>
    <property type="match status" value="1"/>
</dbReference>
<keyword evidence="3" id="KW-0067">ATP-binding</keyword>
<dbReference type="CDD" id="cd00009">
    <property type="entry name" value="AAA"/>
    <property type="match status" value="1"/>
</dbReference>
<dbReference type="PANTHER" id="PTHR42759">
    <property type="entry name" value="MOXR FAMILY PROTEIN"/>
    <property type="match status" value="1"/>
</dbReference>
<dbReference type="Gene3D" id="3.40.50.300">
    <property type="entry name" value="P-loop containing nucleotide triphosphate hydrolases"/>
    <property type="match status" value="1"/>
</dbReference>
<dbReference type="GO" id="GO:0005524">
    <property type="term" value="F:ATP binding"/>
    <property type="evidence" value="ECO:0007669"/>
    <property type="project" value="UniProtKB-KW"/>
</dbReference>
<dbReference type="InterPro" id="IPR003593">
    <property type="entry name" value="AAA+_ATPase"/>
</dbReference>
<evidence type="ECO:0000256" key="4">
    <source>
        <dbReference type="SAM" id="MobiDB-lite"/>
    </source>
</evidence>
<evidence type="ECO:0000313" key="6">
    <source>
        <dbReference type="EMBL" id="MBP1987233.1"/>
    </source>
</evidence>
<evidence type="ECO:0000256" key="1">
    <source>
        <dbReference type="ARBA" id="ARBA00009417"/>
    </source>
</evidence>
<dbReference type="InterPro" id="IPR027417">
    <property type="entry name" value="P-loop_NTPase"/>
</dbReference>
<dbReference type="PANTHER" id="PTHR42759:SF7">
    <property type="entry name" value="DENITRIFICATION REGULATORY PROTEIN NIRQ"/>
    <property type="match status" value="1"/>
</dbReference>
<proteinExistence type="inferred from homology"/>
<evidence type="ECO:0000256" key="2">
    <source>
        <dbReference type="ARBA" id="ARBA00022741"/>
    </source>
</evidence>
<dbReference type="RefSeq" id="WP_209491501.1">
    <property type="nucleotide sequence ID" value="NZ_JAGGLC010000003.1"/>
</dbReference>
<dbReference type="GO" id="GO:0016887">
    <property type="term" value="F:ATP hydrolysis activity"/>
    <property type="evidence" value="ECO:0007669"/>
    <property type="project" value="InterPro"/>
</dbReference>
<protein>
    <submittedName>
        <fullName evidence="6">Nitric oxide reductase NorQ protein</fullName>
    </submittedName>
</protein>
<dbReference type="InterPro" id="IPR013615">
    <property type="entry name" value="CbbQ_C"/>
</dbReference>
<keyword evidence="7" id="KW-1185">Reference proteome</keyword>
<sequence length="393" mass="42712">MSSHLKIDDVHDAIENGAGTKNEIAEHVGKSPSNTNRKLKEWVENEDVRLDRHWNHGDAGGYVYTIPAEDAVDDAEDLPILGSRNYDWDRFVPEVDDVPAYRQADQELDEIEAVLEARESTGQLPRFQISGPTGCGKTTLAEFLAADRGAPMITIQCNYALRGAELLGTPQIVGGDVMWVDGPLTRALLASREREVVVLIDEVTRATARSKGTLFPALDHRAEVKIKPRGNELIAGDASNLITVATMNEGQDYETESLDAAEERRLGLKWELPYLGQHSPGLEADLVADKTPMESADARVLVDAANVVRDAAEDESEPALTRGVPTPAVISWAQTAYAFAERGIDDPVGRAMQSAVVKPVYDEVAGDVAGKIHSALKQADQEPELSNTEEAKA</sequence>
<evidence type="ECO:0000259" key="5">
    <source>
        <dbReference type="SMART" id="SM00382"/>
    </source>
</evidence>
<keyword evidence="2" id="KW-0547">Nucleotide-binding</keyword>
<dbReference type="AlphaFoldDB" id="A0A8T4GYL9"/>
<dbReference type="PRINTS" id="PR00300">
    <property type="entry name" value="CLPPROTEASEA"/>
</dbReference>
<dbReference type="SMART" id="SM00382">
    <property type="entry name" value="AAA"/>
    <property type="match status" value="1"/>
</dbReference>
<gene>
    <name evidence="6" type="ORF">J2753_001731</name>
</gene>
<dbReference type="InterPro" id="IPR001270">
    <property type="entry name" value="ClpA/B"/>
</dbReference>
<reference evidence="6" key="1">
    <citation type="submission" date="2021-03" db="EMBL/GenBank/DDBJ databases">
        <title>Genomic Encyclopedia of Type Strains, Phase IV (KMG-IV): sequencing the most valuable type-strain genomes for metagenomic binning, comparative biology and taxonomic classification.</title>
        <authorList>
            <person name="Goeker M."/>
        </authorList>
    </citation>
    <scope>NUCLEOTIDE SEQUENCE</scope>
    <source>
        <strain evidence="6">DSM 26232</strain>
    </source>
</reference>
<organism evidence="6 7">
    <name type="scientific">Halolamina salifodinae</name>
    <dbReference type="NCBI Taxonomy" id="1202767"/>
    <lineage>
        <taxon>Archaea</taxon>
        <taxon>Methanobacteriati</taxon>
        <taxon>Methanobacteriota</taxon>
        <taxon>Stenosarchaea group</taxon>
        <taxon>Halobacteria</taxon>
        <taxon>Halobacteriales</taxon>
        <taxon>Haloferacaceae</taxon>
    </lineage>
</organism>
<dbReference type="EMBL" id="JAGGLC010000003">
    <property type="protein sequence ID" value="MBP1987233.1"/>
    <property type="molecule type" value="Genomic_DNA"/>
</dbReference>
<evidence type="ECO:0000313" key="7">
    <source>
        <dbReference type="Proteomes" id="UP000823736"/>
    </source>
</evidence>
<comment type="similarity">
    <text evidence="1">Belongs to the CbbQ/NirQ/NorQ/GpvN family.</text>
</comment>
<dbReference type="Pfam" id="PF07728">
    <property type="entry name" value="AAA_5"/>
    <property type="match status" value="1"/>
</dbReference>
<feature type="region of interest" description="Disordered" evidence="4">
    <location>
        <begin position="16"/>
        <end position="38"/>
    </location>
</feature>
<dbReference type="Proteomes" id="UP000823736">
    <property type="component" value="Unassembled WGS sequence"/>
</dbReference>
<dbReference type="Pfam" id="PF08406">
    <property type="entry name" value="CbbQ_C"/>
    <property type="match status" value="1"/>
</dbReference>
<dbReference type="OrthoDB" id="9837at2157"/>
<dbReference type="InterPro" id="IPR050764">
    <property type="entry name" value="CbbQ/NirQ/NorQ/GpvN"/>
</dbReference>
<accession>A0A8T4GYL9</accession>
<comment type="caution">
    <text evidence="6">The sequence shown here is derived from an EMBL/GenBank/DDBJ whole genome shotgun (WGS) entry which is preliminary data.</text>
</comment>
<feature type="domain" description="AAA+ ATPase" evidence="5">
    <location>
        <begin position="123"/>
        <end position="276"/>
    </location>
</feature>
<dbReference type="InterPro" id="IPR011704">
    <property type="entry name" value="ATPase_dyneun-rel_AAA"/>
</dbReference>
<evidence type="ECO:0000256" key="3">
    <source>
        <dbReference type="ARBA" id="ARBA00022840"/>
    </source>
</evidence>